<evidence type="ECO:0000313" key="2">
    <source>
        <dbReference type="EMBL" id="MDC8784792.1"/>
    </source>
</evidence>
<name>A0ABT5KSN7_9BURK</name>
<organism evidence="2 3">
    <name type="scientific">Roseateles koreensis</name>
    <dbReference type="NCBI Taxonomy" id="2987526"/>
    <lineage>
        <taxon>Bacteria</taxon>
        <taxon>Pseudomonadati</taxon>
        <taxon>Pseudomonadota</taxon>
        <taxon>Betaproteobacteria</taxon>
        <taxon>Burkholderiales</taxon>
        <taxon>Sphaerotilaceae</taxon>
        <taxon>Roseateles</taxon>
    </lineage>
</organism>
<sequence length="673" mass="74602">MAAPNLNTLLSAAQAHLPGLSLGLFNALQDEFKAKPQHFALQEPWRRVQPSFVADFESSMRQTLAASPQGDSPSPQRSGSLDSLSLVDERQALQDVAIAHVINTVEQQCAPELHQLGNFFAALRGTARARKNENPLRPALFAHALLRALSGVEMDPERRYGLMQVAATPLALGLQSLYMDLCSLLRAAEMDALLVTHASKIRDGDADLRLKDARRQTEPATLDGLTRRVNQHNSRPQNLPRSPAATGSKEPVFIKAGGQDMLSRLYDQILADPRLLPPLKALLARLQVAVVRLSRSDASLLHRQDHPTWRLLNRVAAHGMAFDRVDNESLQAFLQFMDRELPLLIESATPSALLFQQVLDRVDAHISAQAQQRSQGSASALAALEREQMRGQWLKLVAEQISAQSFGAPLGPRVFQFLHTQWPRVIVQAMVQQGEDAPQVSARIDWVDRLLDSLQTVPEETSRQALRHKLPALLEGFKQGCDSIALSPADTEPVLQELMQMHGRLLRGLPALPEGYVRQATPVPGTVPTLAPSPEATVSRLLVERESRMPDHWTNTKIDRGQLPTMPVQLYDEANSPTAQTARDQWLDRIRLGNWYHLFVQGEWGSAQVAWISENAKFYLFIGQDPSERHSLTRGAVEKLLANGLITKLDEESLVSRAMSTLMQDLDDDESGG</sequence>
<comment type="caution">
    <text evidence="2">The sequence shown here is derived from an EMBL/GenBank/DDBJ whole genome shotgun (WGS) entry which is preliminary data.</text>
</comment>
<dbReference type="RefSeq" id="WP_273595905.1">
    <property type="nucleotide sequence ID" value="NZ_JAQQXS010000004.1"/>
</dbReference>
<dbReference type="Proteomes" id="UP001219862">
    <property type="component" value="Unassembled WGS sequence"/>
</dbReference>
<dbReference type="EMBL" id="JAQQXS010000004">
    <property type="protein sequence ID" value="MDC8784792.1"/>
    <property type="molecule type" value="Genomic_DNA"/>
</dbReference>
<evidence type="ECO:0000256" key="1">
    <source>
        <dbReference type="SAM" id="MobiDB-lite"/>
    </source>
</evidence>
<accession>A0ABT5KSN7</accession>
<gene>
    <name evidence="2" type="ORF">PRZ01_06270</name>
</gene>
<reference evidence="2 3" key="1">
    <citation type="submission" date="2022-10" db="EMBL/GenBank/DDBJ databases">
        <title>paucibacter sp. hw8 Genome sequencing.</title>
        <authorList>
            <person name="Park S."/>
        </authorList>
    </citation>
    <scope>NUCLEOTIDE SEQUENCE [LARGE SCALE GENOMIC DNA]</scope>
    <source>
        <strain evidence="3">hw8</strain>
    </source>
</reference>
<feature type="region of interest" description="Disordered" evidence="1">
    <location>
        <begin position="215"/>
        <end position="249"/>
    </location>
</feature>
<feature type="compositionally biased region" description="Polar residues" evidence="1">
    <location>
        <begin position="231"/>
        <end position="240"/>
    </location>
</feature>
<evidence type="ECO:0000313" key="3">
    <source>
        <dbReference type="Proteomes" id="UP001219862"/>
    </source>
</evidence>
<feature type="region of interest" description="Disordered" evidence="1">
    <location>
        <begin position="63"/>
        <end position="82"/>
    </location>
</feature>
<keyword evidence="3" id="KW-1185">Reference proteome</keyword>
<dbReference type="Pfam" id="PF07793">
    <property type="entry name" value="DUF1631"/>
    <property type="match status" value="2"/>
</dbReference>
<proteinExistence type="predicted"/>
<dbReference type="InterPro" id="IPR012434">
    <property type="entry name" value="DUF1631"/>
</dbReference>
<protein>
    <submittedName>
        <fullName evidence="2">DUF1631 family protein</fullName>
    </submittedName>
</protein>